<evidence type="ECO:0000256" key="1">
    <source>
        <dbReference type="ARBA" id="ARBA00022618"/>
    </source>
</evidence>
<sequence>MPGWIKNTMNYLGLNEAVDSDDDYDYLEGDGSYYLEEDQVPAEEPQTAPPSYERARPVAPAATVTRSAVRTISDSESPAVDVTKPIIRPVPASSARVQVVEPKGFNDAQEVGERIKSGQPVIVNLQGVDSDLKRRLIDFCSGLTYAIGGSMSRVSDQVFLLTPANVDVSDEEKDRLAARGLYQK</sequence>
<organism evidence="5">
    <name type="scientific">freshwater metagenome</name>
    <dbReference type="NCBI Taxonomy" id="449393"/>
    <lineage>
        <taxon>unclassified sequences</taxon>
        <taxon>metagenomes</taxon>
        <taxon>ecological metagenomes</taxon>
    </lineage>
</organism>
<dbReference type="Gene3D" id="3.30.110.150">
    <property type="entry name" value="SepF-like protein"/>
    <property type="match status" value="1"/>
</dbReference>
<evidence type="ECO:0000256" key="4">
    <source>
        <dbReference type="SAM" id="MobiDB-lite"/>
    </source>
</evidence>
<proteinExistence type="inferred from homology"/>
<dbReference type="InterPro" id="IPR038594">
    <property type="entry name" value="SepF-like_sf"/>
</dbReference>
<dbReference type="HAMAP" id="MF_01197">
    <property type="entry name" value="SepF"/>
    <property type="match status" value="1"/>
</dbReference>
<keyword evidence="2" id="KW-0717">Septation</keyword>
<dbReference type="PANTHER" id="PTHR35798">
    <property type="entry name" value="CELL DIVISION PROTEIN SEPF"/>
    <property type="match status" value="1"/>
</dbReference>
<keyword evidence="1" id="KW-0132">Cell division</keyword>
<evidence type="ECO:0000256" key="2">
    <source>
        <dbReference type="ARBA" id="ARBA00023210"/>
    </source>
</evidence>
<dbReference type="AlphaFoldDB" id="A0A6J7QHK6"/>
<dbReference type="GO" id="GO:0000917">
    <property type="term" value="P:division septum assembly"/>
    <property type="evidence" value="ECO:0007669"/>
    <property type="project" value="UniProtKB-KW"/>
</dbReference>
<name>A0A6J7QHK6_9ZZZZ</name>
<accession>A0A6J7QHK6</accession>
<dbReference type="Pfam" id="PF04472">
    <property type="entry name" value="SepF"/>
    <property type="match status" value="1"/>
</dbReference>
<reference evidence="5" key="1">
    <citation type="submission" date="2020-05" db="EMBL/GenBank/DDBJ databases">
        <authorList>
            <person name="Chiriac C."/>
            <person name="Salcher M."/>
            <person name="Ghai R."/>
            <person name="Kavagutti S V."/>
        </authorList>
    </citation>
    <scope>NUCLEOTIDE SEQUENCE</scope>
</reference>
<dbReference type="PANTHER" id="PTHR35798:SF1">
    <property type="entry name" value="CELL DIVISION PROTEIN SEPF"/>
    <property type="match status" value="1"/>
</dbReference>
<dbReference type="InterPro" id="IPR007561">
    <property type="entry name" value="Cell_div_SepF/SepF-rel"/>
</dbReference>
<evidence type="ECO:0000256" key="3">
    <source>
        <dbReference type="ARBA" id="ARBA00023306"/>
    </source>
</evidence>
<protein>
    <submittedName>
        <fullName evidence="5">Unannotated protein</fullName>
    </submittedName>
</protein>
<dbReference type="InterPro" id="IPR023052">
    <property type="entry name" value="Cell_div_SepF"/>
</dbReference>
<feature type="region of interest" description="Disordered" evidence="4">
    <location>
        <begin position="34"/>
        <end position="59"/>
    </location>
</feature>
<dbReference type="EMBL" id="CAFBPF010000121">
    <property type="protein sequence ID" value="CAB5015829.1"/>
    <property type="molecule type" value="Genomic_DNA"/>
</dbReference>
<gene>
    <name evidence="5" type="ORF">UFOPK4071_00970</name>
</gene>
<keyword evidence="3" id="KW-0131">Cell cycle</keyword>
<evidence type="ECO:0000313" key="5">
    <source>
        <dbReference type="EMBL" id="CAB5015829.1"/>
    </source>
</evidence>